<dbReference type="Proteomes" id="UP000029994">
    <property type="component" value="Unassembled WGS sequence"/>
</dbReference>
<comment type="caution">
    <text evidence="1">The sequence shown here is derived from an EMBL/GenBank/DDBJ whole genome shotgun (WGS) entry which is preliminary data.</text>
</comment>
<dbReference type="eggNOG" id="COG3562">
    <property type="taxonomic scope" value="Bacteria"/>
</dbReference>
<gene>
    <name evidence="1" type="ORF">EA26_01930</name>
</gene>
<name>A0A099LPT0_9VIBR</name>
<dbReference type="GeneID" id="43681969"/>
<accession>A0A099LPT0</accession>
<dbReference type="AlphaFoldDB" id="A0A099LPT0"/>
<dbReference type="RefSeq" id="WP_039422789.1">
    <property type="nucleotide sequence ID" value="NZ_CP061845.1"/>
</dbReference>
<dbReference type="STRING" id="29495.EA26_01930"/>
<keyword evidence="2" id="KW-1185">Reference proteome</keyword>
<organism evidence="1 2">
    <name type="scientific">Vibrio navarrensis</name>
    <dbReference type="NCBI Taxonomy" id="29495"/>
    <lineage>
        <taxon>Bacteria</taxon>
        <taxon>Pseudomonadati</taxon>
        <taxon>Pseudomonadota</taxon>
        <taxon>Gammaproteobacteria</taxon>
        <taxon>Vibrionales</taxon>
        <taxon>Vibrionaceae</taxon>
        <taxon>Vibrio</taxon>
    </lineage>
</organism>
<evidence type="ECO:0000313" key="1">
    <source>
        <dbReference type="EMBL" id="KGK10135.1"/>
    </source>
</evidence>
<evidence type="ECO:0000313" key="2">
    <source>
        <dbReference type="Proteomes" id="UP000029994"/>
    </source>
</evidence>
<sequence>MINVIYIPAGRAVWLDVAKELKIAKFDIKIWLGDPKLDDRAKELFPSCNVENFFRVNKGLLGKRKIVHTPSREILLDKKFFVLKDKVYKIMDRQDDIRRFSRLEREAVFYLWFNYYYNIIVDENIKLLVASEAPHSPVGMVLYGLCEILNIPRYHLMQSGVAPLMHVCKDFYGTVVNVCRNEKVASIFKDIYTDYVSSFSSSPEEPLYMINQKKHDIKKERLGIIKYLELFGKGVKYSRKKKQRNSYAINNNFFYEDNSRSVFSQLISNKIHTKLENAYLTNVIPLSLNLDYVYYPLHYEPERTSNPDGGLYYQSYDAIIALRSFIPKNIPIYVKEHYSQFTRMLPGYRGKSPYLYKVLTDIPNVFLVDLNVKSETLVRNALLTVSQTGTACIEAACFERKSILMGDTWFSGIPNVYSFSALQSFEDLMLERNHSREEVLESLLGWIDNKAIPGCVNPSSEEYFRQKFSDAKYAAMFDDKIMVKQYVATIINDLQKCH</sequence>
<dbReference type="EMBL" id="JMCG01000001">
    <property type="protein sequence ID" value="KGK10135.1"/>
    <property type="molecule type" value="Genomic_DNA"/>
</dbReference>
<protein>
    <recommendedName>
        <fullName evidence="3">Capsule biosynthesis protein</fullName>
    </recommendedName>
</protein>
<evidence type="ECO:0008006" key="3">
    <source>
        <dbReference type="Google" id="ProtNLM"/>
    </source>
</evidence>
<reference evidence="1 2" key="1">
    <citation type="submission" date="2014-04" db="EMBL/GenBank/DDBJ databases">
        <title>Genome sequencing of Vibrio navarrensis strains.</title>
        <authorList>
            <person name="Gladney L.M."/>
            <person name="Katz L.S."/>
            <person name="Marino-Ramirez L."/>
            <person name="Jordan I.K."/>
        </authorList>
    </citation>
    <scope>NUCLEOTIDE SEQUENCE [LARGE SCALE GENOMIC DNA]</scope>
    <source>
        <strain evidence="1 2">ATCC 51183</strain>
    </source>
</reference>
<proteinExistence type="predicted"/>